<evidence type="ECO:0000313" key="2">
    <source>
        <dbReference type="EMBL" id="GGH89967.1"/>
    </source>
</evidence>
<evidence type="ECO:0000313" key="3">
    <source>
        <dbReference type="Proteomes" id="UP000643279"/>
    </source>
</evidence>
<comment type="caution">
    <text evidence="2">The sequence shown here is derived from an EMBL/GenBank/DDBJ whole genome shotgun (WGS) entry which is preliminary data.</text>
</comment>
<accession>A0ABQ2ACR4</accession>
<dbReference type="Proteomes" id="UP000643279">
    <property type="component" value="Unassembled WGS sequence"/>
</dbReference>
<name>A0ABQ2ACR4_9MICC</name>
<gene>
    <name evidence="2" type="ORF">GCM10007170_02630</name>
</gene>
<sequence>MRVITGARVHADGAVNRAGLGRQGCKGSGQVGTAVVGNHNGSDMDILKN</sequence>
<evidence type="ECO:0000256" key="1">
    <source>
        <dbReference type="SAM" id="MobiDB-lite"/>
    </source>
</evidence>
<protein>
    <submittedName>
        <fullName evidence="2">Uncharacterized protein</fullName>
    </submittedName>
</protein>
<keyword evidence="3" id="KW-1185">Reference proteome</keyword>
<organism evidence="2 3">
    <name type="scientific">Arthrobacter liuii</name>
    <dbReference type="NCBI Taxonomy" id="1476996"/>
    <lineage>
        <taxon>Bacteria</taxon>
        <taxon>Bacillati</taxon>
        <taxon>Actinomycetota</taxon>
        <taxon>Actinomycetes</taxon>
        <taxon>Micrococcales</taxon>
        <taxon>Micrococcaceae</taxon>
        <taxon>Arthrobacter</taxon>
    </lineage>
</organism>
<feature type="compositionally biased region" description="Gly residues" evidence="1">
    <location>
        <begin position="21"/>
        <end position="30"/>
    </location>
</feature>
<proteinExistence type="predicted"/>
<reference evidence="3" key="1">
    <citation type="journal article" date="2019" name="Int. J. Syst. Evol. Microbiol.">
        <title>The Global Catalogue of Microorganisms (GCM) 10K type strain sequencing project: providing services to taxonomists for standard genome sequencing and annotation.</title>
        <authorList>
            <consortium name="The Broad Institute Genomics Platform"/>
            <consortium name="The Broad Institute Genome Sequencing Center for Infectious Disease"/>
            <person name="Wu L."/>
            <person name="Ma J."/>
        </authorList>
    </citation>
    <scope>NUCLEOTIDE SEQUENCE [LARGE SCALE GENOMIC DNA]</scope>
    <source>
        <strain evidence="3">CGMCC 1.12778</strain>
    </source>
</reference>
<feature type="region of interest" description="Disordered" evidence="1">
    <location>
        <begin position="18"/>
        <end position="49"/>
    </location>
</feature>
<dbReference type="EMBL" id="BMFW01000001">
    <property type="protein sequence ID" value="GGH89967.1"/>
    <property type="molecule type" value="Genomic_DNA"/>
</dbReference>